<comment type="caution">
    <text evidence="1">The sequence shown here is derived from an EMBL/GenBank/DDBJ whole genome shotgun (WGS) entry which is preliminary data.</text>
</comment>
<proteinExistence type="predicted"/>
<evidence type="ECO:0000313" key="1">
    <source>
        <dbReference type="EMBL" id="KAH7967269.1"/>
    </source>
</evidence>
<organism evidence="1 2">
    <name type="scientific">Dermacentor silvarum</name>
    <name type="common">Tick</name>
    <dbReference type="NCBI Taxonomy" id="543639"/>
    <lineage>
        <taxon>Eukaryota</taxon>
        <taxon>Metazoa</taxon>
        <taxon>Ecdysozoa</taxon>
        <taxon>Arthropoda</taxon>
        <taxon>Chelicerata</taxon>
        <taxon>Arachnida</taxon>
        <taxon>Acari</taxon>
        <taxon>Parasitiformes</taxon>
        <taxon>Ixodida</taxon>
        <taxon>Ixodoidea</taxon>
        <taxon>Ixodidae</taxon>
        <taxon>Rhipicephalinae</taxon>
        <taxon>Dermacentor</taxon>
    </lineage>
</organism>
<dbReference type="Proteomes" id="UP000821865">
    <property type="component" value="Chromosome 2"/>
</dbReference>
<sequence>MAGMAWTLHPALLYEKFGPVLIELWESGAFRSLFRPVRHLSRTIGAAITPRRFNGQIEQPVLEEQSIDSVPTDDEALERANCGCRADDESTLELSSTQQNELAFQGDIYIQQRRAKKQRERARKACQARQLVNEAESALQGGRRRRGSIIASTSGSPKRGRSRRRHSMSTPTSDAAGMMPLRKVKLDGISPGSPSSPGTEKDDELPVAVLKDNDSPVLFKMYKAVDGGKRSVGTTPPVRSSPPRRVRRSFTQLYPAESSETPYSADRVAEPSRPPPEVASPAPVSLQNVMAGETEGCLTEGTTTSDSQSCMLDTGAVVDTLKEKHRKTKGARKARSKEKRVKRRRKTAQLASELPTTSDSLTMTQEGLQQQGGTGVVAGQPLRDSSGEPAATIPITAPTISSDGAEAAESGIQVWDARPVSTTYLDTSRSTSPSEAAFTSLLKRYADGVQEPGPSSPRRTFQSTPDEKFQGPFASLVELNLREDSSNRHEADSRTISAKELDKAPSPASVHRRPSSTVKRTVRRAKRASRHSESFSDQVFVQPRHRKHSHKRKAALEALESNSASILTESSPGSFSLSESGLQHEIEEQQRRKKKVSCMALVVADTIDGDLTSTAMELTSTAFEKTSELTAKDTQMTDISELAKSDRTSPQLDTLTSEQLFKSRSKSSTEKKSKYKGEEKSEKERTKKGKKDRKTRQSSEVVGAENAASNVKIGAQASGSEREQSSSAVGKQKKQKKRRPAETTAVAGPSKGAVPEPSTDAVSGPSKRAVLRQAAGSVPKPSKKAFTGKKKGVLSGSSAGTSVSETPTVECTSTSVGLRDDDFDKDSVTQSINGDVRLHVKASTHRKATMLWPFGHKPKSTPAP</sequence>
<accession>A0ACB8DGT1</accession>
<keyword evidence="2" id="KW-1185">Reference proteome</keyword>
<gene>
    <name evidence="1" type="ORF">HPB49_023801</name>
</gene>
<reference evidence="1" key="1">
    <citation type="submission" date="2020-05" db="EMBL/GenBank/DDBJ databases">
        <title>Large-scale comparative analyses of tick genomes elucidate their genetic diversity and vector capacities.</title>
        <authorList>
            <person name="Jia N."/>
            <person name="Wang J."/>
            <person name="Shi W."/>
            <person name="Du L."/>
            <person name="Sun Y."/>
            <person name="Zhan W."/>
            <person name="Jiang J."/>
            <person name="Wang Q."/>
            <person name="Zhang B."/>
            <person name="Ji P."/>
            <person name="Sakyi L.B."/>
            <person name="Cui X."/>
            <person name="Yuan T."/>
            <person name="Jiang B."/>
            <person name="Yang W."/>
            <person name="Lam T.T.-Y."/>
            <person name="Chang Q."/>
            <person name="Ding S."/>
            <person name="Wang X."/>
            <person name="Zhu J."/>
            <person name="Ruan X."/>
            <person name="Zhao L."/>
            <person name="Wei J."/>
            <person name="Que T."/>
            <person name="Du C."/>
            <person name="Cheng J."/>
            <person name="Dai P."/>
            <person name="Han X."/>
            <person name="Huang E."/>
            <person name="Gao Y."/>
            <person name="Liu J."/>
            <person name="Shao H."/>
            <person name="Ye R."/>
            <person name="Li L."/>
            <person name="Wei W."/>
            <person name="Wang X."/>
            <person name="Wang C."/>
            <person name="Yang T."/>
            <person name="Huo Q."/>
            <person name="Li W."/>
            <person name="Guo W."/>
            <person name="Chen H."/>
            <person name="Zhou L."/>
            <person name="Ni X."/>
            <person name="Tian J."/>
            <person name="Zhou Y."/>
            <person name="Sheng Y."/>
            <person name="Liu T."/>
            <person name="Pan Y."/>
            <person name="Xia L."/>
            <person name="Li J."/>
            <person name="Zhao F."/>
            <person name="Cao W."/>
        </authorList>
    </citation>
    <scope>NUCLEOTIDE SEQUENCE</scope>
    <source>
        <strain evidence="1">Dsil-2018</strain>
    </source>
</reference>
<dbReference type="EMBL" id="CM023471">
    <property type="protein sequence ID" value="KAH7967269.1"/>
    <property type="molecule type" value="Genomic_DNA"/>
</dbReference>
<evidence type="ECO:0000313" key="2">
    <source>
        <dbReference type="Proteomes" id="UP000821865"/>
    </source>
</evidence>
<name>A0ACB8DGT1_DERSI</name>
<protein>
    <submittedName>
        <fullName evidence="1">Uncharacterized protein</fullName>
    </submittedName>
</protein>